<feature type="domain" description="C2H2-type" evidence="6">
    <location>
        <begin position="257"/>
        <end position="287"/>
    </location>
</feature>
<reference evidence="7 8" key="1">
    <citation type="submission" date="2023-04" db="EMBL/GenBank/DDBJ databases">
        <title>Genome of Basidiobolus ranarum AG-B5.</title>
        <authorList>
            <person name="Stajich J.E."/>
            <person name="Carter-House D."/>
            <person name="Gryganskyi A."/>
        </authorList>
    </citation>
    <scope>NUCLEOTIDE SEQUENCE [LARGE SCALE GENOMIC DNA]</scope>
    <source>
        <strain evidence="7 8">AG-B5</strain>
    </source>
</reference>
<protein>
    <recommendedName>
        <fullName evidence="6">C2H2-type domain-containing protein</fullName>
    </recommendedName>
</protein>
<dbReference type="PROSITE" id="PS00028">
    <property type="entry name" value="ZINC_FINGER_C2H2_1"/>
    <property type="match status" value="2"/>
</dbReference>
<dbReference type="Gene3D" id="3.30.160.60">
    <property type="entry name" value="Classic Zinc Finger"/>
    <property type="match status" value="2"/>
</dbReference>
<evidence type="ECO:0000313" key="7">
    <source>
        <dbReference type="EMBL" id="KAK9766944.1"/>
    </source>
</evidence>
<evidence type="ECO:0000256" key="3">
    <source>
        <dbReference type="ARBA" id="ARBA00022833"/>
    </source>
</evidence>
<dbReference type="SUPFAM" id="SSF57667">
    <property type="entry name" value="beta-beta-alpha zinc fingers"/>
    <property type="match status" value="1"/>
</dbReference>
<evidence type="ECO:0000313" key="8">
    <source>
        <dbReference type="Proteomes" id="UP001479436"/>
    </source>
</evidence>
<evidence type="ECO:0000259" key="6">
    <source>
        <dbReference type="PROSITE" id="PS50157"/>
    </source>
</evidence>
<name>A0ABR2WZP2_9FUNG</name>
<organism evidence="7 8">
    <name type="scientific">Basidiobolus ranarum</name>
    <dbReference type="NCBI Taxonomy" id="34480"/>
    <lineage>
        <taxon>Eukaryota</taxon>
        <taxon>Fungi</taxon>
        <taxon>Fungi incertae sedis</taxon>
        <taxon>Zoopagomycota</taxon>
        <taxon>Entomophthoromycotina</taxon>
        <taxon>Basidiobolomycetes</taxon>
        <taxon>Basidiobolales</taxon>
        <taxon>Basidiobolaceae</taxon>
        <taxon>Basidiobolus</taxon>
    </lineage>
</organism>
<proteinExistence type="predicted"/>
<feature type="compositionally biased region" description="Polar residues" evidence="5">
    <location>
        <begin position="217"/>
        <end position="233"/>
    </location>
</feature>
<comment type="caution">
    <text evidence="7">The sequence shown here is derived from an EMBL/GenBank/DDBJ whole genome shotgun (WGS) entry which is preliminary data.</text>
</comment>
<dbReference type="Proteomes" id="UP001479436">
    <property type="component" value="Unassembled WGS sequence"/>
</dbReference>
<keyword evidence="1" id="KW-0479">Metal-binding</keyword>
<keyword evidence="8" id="KW-1185">Reference proteome</keyword>
<dbReference type="PANTHER" id="PTHR23235">
    <property type="entry name" value="KRUEPPEL-LIKE TRANSCRIPTION FACTOR"/>
    <property type="match status" value="1"/>
</dbReference>
<dbReference type="EMBL" id="JASJQH010000112">
    <property type="protein sequence ID" value="KAK9766944.1"/>
    <property type="molecule type" value="Genomic_DNA"/>
</dbReference>
<dbReference type="InterPro" id="IPR036236">
    <property type="entry name" value="Znf_C2H2_sf"/>
</dbReference>
<keyword evidence="2 4" id="KW-0863">Zinc-finger</keyword>
<evidence type="ECO:0000256" key="4">
    <source>
        <dbReference type="PROSITE-ProRule" id="PRU00042"/>
    </source>
</evidence>
<evidence type="ECO:0000256" key="5">
    <source>
        <dbReference type="SAM" id="MobiDB-lite"/>
    </source>
</evidence>
<dbReference type="InterPro" id="IPR013087">
    <property type="entry name" value="Znf_C2H2_type"/>
</dbReference>
<dbReference type="PROSITE" id="PS50157">
    <property type="entry name" value="ZINC_FINGER_C2H2_2"/>
    <property type="match status" value="2"/>
</dbReference>
<dbReference type="Pfam" id="PF00096">
    <property type="entry name" value="zf-C2H2"/>
    <property type="match status" value="2"/>
</dbReference>
<evidence type="ECO:0000256" key="1">
    <source>
        <dbReference type="ARBA" id="ARBA00022723"/>
    </source>
</evidence>
<sequence>MRLPIKTMPDHFLHTNCTSPSFDNTLLISPMSCPFDSHSSHFESNMDFVNFCEDFEPLLFSGVNVSDFRDAQIPPYDGFAHLPTPSPQTPTKFMPDDIFSNHLVEPINRDFTHFWRESPLSSPPASTYSQESDSILYGNYEEKPIPFSMENPLVLDNMSSMGFIEPSREYYDARLSQNCNNSSSDSCVSPNDLGSLQITSCVKSTPVADSVLDAHTKSSSPIEHYNGNTQTVPESPKRSRGRKASTKQENQGCNKTFACEYKNCGKVFKRSEHLKRHVRSIHTLEKPFPCPHPTCTKRFSRSDNLNQHIRVHRNSRDRTANSNFNHFTPYVPSPGNQETYQSVFLN</sequence>
<accession>A0ABR2WZP2</accession>
<dbReference type="SMART" id="SM00355">
    <property type="entry name" value="ZnF_C2H2"/>
    <property type="match status" value="2"/>
</dbReference>
<gene>
    <name evidence="7" type="ORF">K7432_003616</name>
</gene>
<feature type="region of interest" description="Disordered" evidence="5">
    <location>
        <begin position="217"/>
        <end position="249"/>
    </location>
</feature>
<feature type="domain" description="C2H2-type" evidence="6">
    <location>
        <begin position="288"/>
        <end position="317"/>
    </location>
</feature>
<keyword evidence="3" id="KW-0862">Zinc</keyword>
<evidence type="ECO:0000256" key="2">
    <source>
        <dbReference type="ARBA" id="ARBA00022771"/>
    </source>
</evidence>
<dbReference type="PANTHER" id="PTHR23235:SF120">
    <property type="entry name" value="KRUPPEL-LIKE FACTOR 15"/>
    <property type="match status" value="1"/>
</dbReference>